<dbReference type="AlphaFoldDB" id="A0A915CF51"/>
<accession>A0A915CF51</accession>
<feature type="chain" id="PRO_5037066191" evidence="3">
    <location>
        <begin position="21"/>
        <end position="341"/>
    </location>
</feature>
<sequence length="341" mass="37807">MRSIIIAIVVTIWFIIHNRAADLQQASSVALFANRSRCYRNDGFKNDSVRRSDNSTYCYYSPELIMNITRLELEMKRELELGKKSKGMQSIQDQDNRTLIAGYCNRTKDDTILTIENNESTTFLLELSREFLKTKHGWKNATVDVCVFAEFAKTKNATVEKRSKKFSSGCLGDNGKPYSRKSEVVLIICQFKNANKTTPRPAKFSLQEQILSNNTAPLENPMTDSQTVRNSAEGNNSNRNDIIIEVSTEVAIDQTVISDLSEKVDSISPFMNASTRQPEMSSMPVGGDGGAAQGEPSSPFRSKKDADRNMTIALIILAAVVGGAELGSLTFVILVYNNAIS</sequence>
<evidence type="ECO:0000313" key="5">
    <source>
        <dbReference type="WBParaSite" id="PgR151_g006_t01"/>
    </source>
</evidence>
<dbReference type="WBParaSite" id="PgR151_g006_t01">
    <property type="protein sequence ID" value="PgR151_g006_t01"/>
    <property type="gene ID" value="PgR151_g006"/>
</dbReference>
<evidence type="ECO:0000313" key="4">
    <source>
        <dbReference type="Proteomes" id="UP000887569"/>
    </source>
</evidence>
<keyword evidence="2" id="KW-1133">Transmembrane helix</keyword>
<name>A0A915CF51_PARUN</name>
<keyword evidence="2" id="KW-0472">Membrane</keyword>
<keyword evidence="3" id="KW-0732">Signal</keyword>
<evidence type="ECO:0000256" key="1">
    <source>
        <dbReference type="SAM" id="MobiDB-lite"/>
    </source>
</evidence>
<protein>
    <submittedName>
        <fullName evidence="5">Uncharacterized protein</fullName>
    </submittedName>
</protein>
<keyword evidence="2" id="KW-0812">Transmembrane</keyword>
<proteinExistence type="predicted"/>
<keyword evidence="4" id="KW-1185">Reference proteome</keyword>
<evidence type="ECO:0000256" key="3">
    <source>
        <dbReference type="SAM" id="SignalP"/>
    </source>
</evidence>
<feature type="signal peptide" evidence="3">
    <location>
        <begin position="1"/>
        <end position="20"/>
    </location>
</feature>
<feature type="region of interest" description="Disordered" evidence="1">
    <location>
        <begin position="216"/>
        <end position="236"/>
    </location>
</feature>
<evidence type="ECO:0000256" key="2">
    <source>
        <dbReference type="SAM" id="Phobius"/>
    </source>
</evidence>
<feature type="transmembrane region" description="Helical" evidence="2">
    <location>
        <begin position="312"/>
        <end position="336"/>
    </location>
</feature>
<reference evidence="5" key="1">
    <citation type="submission" date="2022-11" db="UniProtKB">
        <authorList>
            <consortium name="WormBaseParasite"/>
        </authorList>
    </citation>
    <scope>IDENTIFICATION</scope>
</reference>
<organism evidence="4 5">
    <name type="scientific">Parascaris univalens</name>
    <name type="common">Nematode worm</name>
    <dbReference type="NCBI Taxonomy" id="6257"/>
    <lineage>
        <taxon>Eukaryota</taxon>
        <taxon>Metazoa</taxon>
        <taxon>Ecdysozoa</taxon>
        <taxon>Nematoda</taxon>
        <taxon>Chromadorea</taxon>
        <taxon>Rhabditida</taxon>
        <taxon>Spirurina</taxon>
        <taxon>Ascaridomorpha</taxon>
        <taxon>Ascaridoidea</taxon>
        <taxon>Ascarididae</taxon>
        <taxon>Parascaris</taxon>
    </lineage>
</organism>
<dbReference type="Proteomes" id="UP000887569">
    <property type="component" value="Unplaced"/>
</dbReference>
<feature type="region of interest" description="Disordered" evidence="1">
    <location>
        <begin position="274"/>
        <end position="304"/>
    </location>
</feature>